<keyword evidence="2" id="KW-0378">Hydrolase</keyword>
<dbReference type="Proteomes" id="UP000004374">
    <property type="component" value="Unassembled WGS sequence"/>
</dbReference>
<name>I1E1K8_9GAMM</name>
<dbReference type="RefSeq" id="WP_008223513.1">
    <property type="nucleotide sequence ID" value="NZ_BAFK01000023.1"/>
</dbReference>
<sequence>MILCDEAVLTGLTERHLVQNAQGVKLHAEVAAPFAALCAAALRDGIAIRVASSFRSFERQAHIWQAKFSGQKPVLDQNGQAVVIKQLAGLAKLEAILLYSALPGASRHHWGTDLDLYDAAAVTADYQLQLTPAEYGTNGPFYRLACWLNQHSARYGFFLPYQRYQGGVAAEPWHLSYQPVACEYLAQFSPALLKHCLEQHPIAGQALVLTHLDALYQRYISNICPPP</sequence>
<gene>
    <name evidence="2" type="ORF">RNAN_3205</name>
</gene>
<dbReference type="PANTHER" id="PTHR34385:SF1">
    <property type="entry name" value="PEPTIDOGLYCAN L-ALANYL-D-GLUTAMATE ENDOPEPTIDASE CWLK"/>
    <property type="match status" value="1"/>
</dbReference>
<proteinExistence type="predicted"/>
<organism evidence="2 3">
    <name type="scientific">Rheinheimera nanhaiensis E407-8</name>
    <dbReference type="NCBI Taxonomy" id="562729"/>
    <lineage>
        <taxon>Bacteria</taxon>
        <taxon>Pseudomonadati</taxon>
        <taxon>Pseudomonadota</taxon>
        <taxon>Gammaproteobacteria</taxon>
        <taxon>Chromatiales</taxon>
        <taxon>Chromatiaceae</taxon>
        <taxon>Rheinheimera</taxon>
    </lineage>
</organism>
<evidence type="ECO:0000313" key="2">
    <source>
        <dbReference type="EMBL" id="GAB60186.1"/>
    </source>
</evidence>
<dbReference type="InterPro" id="IPR052179">
    <property type="entry name" value="DD-CPase-like"/>
</dbReference>
<keyword evidence="2" id="KW-0645">Protease</keyword>
<accession>I1E1K8</accession>
<dbReference type="InterPro" id="IPR003709">
    <property type="entry name" value="VanY-like_core_dom"/>
</dbReference>
<dbReference type="CDD" id="cd14847">
    <property type="entry name" value="DD-carboxypeptidase_like"/>
    <property type="match status" value="1"/>
</dbReference>
<evidence type="ECO:0000259" key="1">
    <source>
        <dbReference type="Pfam" id="PF02557"/>
    </source>
</evidence>
<dbReference type="SUPFAM" id="SSF55166">
    <property type="entry name" value="Hedgehog/DD-peptidase"/>
    <property type="match status" value="1"/>
</dbReference>
<dbReference type="Gene3D" id="3.30.1380.10">
    <property type="match status" value="1"/>
</dbReference>
<dbReference type="GO" id="GO:0006508">
    <property type="term" value="P:proteolysis"/>
    <property type="evidence" value="ECO:0007669"/>
    <property type="project" value="InterPro"/>
</dbReference>
<keyword evidence="2" id="KW-0121">Carboxypeptidase</keyword>
<feature type="domain" description="D-alanyl-D-alanine carboxypeptidase-like core" evidence="1">
    <location>
        <begin position="25"/>
        <end position="179"/>
    </location>
</feature>
<protein>
    <submittedName>
        <fullName evidence="2">D-alanyl-D-alanine carboxypeptidase</fullName>
    </submittedName>
</protein>
<reference evidence="2 3" key="1">
    <citation type="journal article" date="2012" name="J. Bacteriol.">
        <title>Genome Sequence of the Protease-Producing Bacterium Rheinheimera nanhaiensis E407-8T, Isolated from Deep-Sea Sediment of the South China Sea.</title>
        <authorList>
            <person name="Zhang X.-Y."/>
            <person name="Zhang Y.-J."/>
            <person name="Qin Q.-L."/>
            <person name="Xie B.-B."/>
            <person name="Chen X.-L."/>
            <person name="Zhou B.-C."/>
            <person name="Zhang Y.-Z."/>
        </authorList>
    </citation>
    <scope>NUCLEOTIDE SEQUENCE [LARGE SCALE GENOMIC DNA]</scope>
    <source>
        <strain evidence="2 3">E407-8</strain>
    </source>
</reference>
<dbReference type="Pfam" id="PF02557">
    <property type="entry name" value="VanY"/>
    <property type="match status" value="1"/>
</dbReference>
<dbReference type="PANTHER" id="PTHR34385">
    <property type="entry name" value="D-ALANYL-D-ALANINE CARBOXYPEPTIDASE"/>
    <property type="match status" value="1"/>
</dbReference>
<dbReference type="InterPro" id="IPR009045">
    <property type="entry name" value="Zn_M74/Hedgehog-like"/>
</dbReference>
<dbReference type="AlphaFoldDB" id="I1E1K8"/>
<keyword evidence="3" id="KW-1185">Reference proteome</keyword>
<dbReference type="OrthoDB" id="9792074at2"/>
<dbReference type="GO" id="GO:0004180">
    <property type="term" value="F:carboxypeptidase activity"/>
    <property type="evidence" value="ECO:0007669"/>
    <property type="project" value="UniProtKB-KW"/>
</dbReference>
<comment type="caution">
    <text evidence="2">The sequence shown here is derived from an EMBL/GenBank/DDBJ whole genome shotgun (WGS) entry which is preliminary data.</text>
</comment>
<evidence type="ECO:0000313" key="3">
    <source>
        <dbReference type="Proteomes" id="UP000004374"/>
    </source>
</evidence>
<dbReference type="EMBL" id="BAFK01000023">
    <property type="protein sequence ID" value="GAB60186.1"/>
    <property type="molecule type" value="Genomic_DNA"/>
</dbReference>
<dbReference type="STRING" id="562729.RNAN_3205"/>